<accession>A0A9X3CKI9</accession>
<name>A0A9X3CKI9_9VIBR</name>
<dbReference type="GO" id="GO:0005737">
    <property type="term" value="C:cytoplasm"/>
    <property type="evidence" value="ECO:0007669"/>
    <property type="project" value="TreeGrafter"/>
</dbReference>
<dbReference type="AlphaFoldDB" id="A0A9X3CKI9"/>
<dbReference type="SMART" id="SM00855">
    <property type="entry name" value="PGAM"/>
    <property type="match status" value="1"/>
</dbReference>
<feature type="site" description="Transition state stabilizer" evidence="1">
    <location>
        <position position="145"/>
    </location>
</feature>
<dbReference type="CDD" id="cd07067">
    <property type="entry name" value="HP_PGM_like"/>
    <property type="match status" value="1"/>
</dbReference>
<dbReference type="Pfam" id="PF00300">
    <property type="entry name" value="His_Phos_1"/>
    <property type="match status" value="1"/>
</dbReference>
<organism evidence="2 3">
    <name type="scientific">Vibrio qingdaonensis</name>
    <dbReference type="NCBI Taxonomy" id="2829491"/>
    <lineage>
        <taxon>Bacteria</taxon>
        <taxon>Pseudomonadati</taxon>
        <taxon>Pseudomonadota</taxon>
        <taxon>Gammaproteobacteria</taxon>
        <taxon>Vibrionales</taxon>
        <taxon>Vibrionaceae</taxon>
        <taxon>Vibrio</taxon>
    </lineage>
</organism>
<proteinExistence type="predicted"/>
<gene>
    <name evidence="2" type="ORF">MD535_03625</name>
</gene>
<dbReference type="SUPFAM" id="SSF53254">
    <property type="entry name" value="Phosphoglycerate mutase-like"/>
    <property type="match status" value="1"/>
</dbReference>
<dbReference type="RefSeq" id="WP_265673560.1">
    <property type="nucleotide sequence ID" value="NZ_JAKRRY010000002.1"/>
</dbReference>
<protein>
    <submittedName>
        <fullName evidence="2">Histidine phosphatase family protein</fullName>
    </submittedName>
</protein>
<dbReference type="InterPro" id="IPR050275">
    <property type="entry name" value="PGM_Phosphatase"/>
</dbReference>
<dbReference type="Proteomes" id="UP001155587">
    <property type="component" value="Unassembled WGS sequence"/>
</dbReference>
<dbReference type="InterPro" id="IPR029033">
    <property type="entry name" value="His_PPase_superfam"/>
</dbReference>
<dbReference type="EMBL" id="JAKRRY010000002">
    <property type="protein sequence ID" value="MCW8345118.1"/>
    <property type="molecule type" value="Genomic_DNA"/>
</dbReference>
<evidence type="ECO:0000256" key="1">
    <source>
        <dbReference type="PIRSR" id="PIRSR613078-3"/>
    </source>
</evidence>
<comment type="caution">
    <text evidence="2">The sequence shown here is derived from an EMBL/GenBank/DDBJ whole genome shotgun (WGS) entry which is preliminary data.</text>
</comment>
<reference evidence="2" key="1">
    <citation type="submission" date="2022-02" db="EMBL/GenBank/DDBJ databases">
        <title>Vibrio sp. nov, a new bacterium isolated from seawater.</title>
        <authorList>
            <person name="Yuan Y."/>
        </authorList>
    </citation>
    <scope>NUCLEOTIDE SEQUENCE</scope>
    <source>
        <strain evidence="2">ZSDZ65</strain>
    </source>
</reference>
<dbReference type="Gene3D" id="3.40.50.1240">
    <property type="entry name" value="Phosphoglycerate mutase-like"/>
    <property type="match status" value="1"/>
</dbReference>
<evidence type="ECO:0000313" key="3">
    <source>
        <dbReference type="Proteomes" id="UP001155587"/>
    </source>
</evidence>
<dbReference type="GO" id="GO:0016791">
    <property type="term" value="F:phosphatase activity"/>
    <property type="evidence" value="ECO:0007669"/>
    <property type="project" value="TreeGrafter"/>
</dbReference>
<evidence type="ECO:0000313" key="2">
    <source>
        <dbReference type="EMBL" id="MCW8345118.1"/>
    </source>
</evidence>
<dbReference type="PANTHER" id="PTHR48100">
    <property type="entry name" value="BROAD-SPECIFICITY PHOSPHATASE YOR283W-RELATED"/>
    <property type="match status" value="1"/>
</dbReference>
<dbReference type="PANTHER" id="PTHR48100:SF1">
    <property type="entry name" value="HISTIDINE PHOSPHATASE FAMILY PROTEIN-RELATED"/>
    <property type="match status" value="1"/>
</dbReference>
<keyword evidence="3" id="KW-1185">Reference proteome</keyword>
<dbReference type="InterPro" id="IPR013078">
    <property type="entry name" value="His_Pase_superF_clade-1"/>
</dbReference>
<sequence length="215" mass="23968">MIDIYLLRHGKVTGKAALYGHTDISVSCEENARIAANLSALSLDLKQVMTSPLLRCHAVAEQVAHQQALPLRVARDLSEMHFGDLDGVPFDTMSTQEWQTLEPFWVNPSQTSLPNAESLNDFHTRVVRYWASLATQKQNTLVVTHGGVIRMILAHLLELDWTNAKWYSTLSIQNGSLTHIQINPKFPEHVLIKAIGTPIKGPNDDESYLGSDDCL</sequence>